<sequence>MVRGRNARLQSAALRILSHLADGDSERHRILAREQCISPLLQLLRDAEGLEPEVAFMCSRTLTALAVGDEADAGCEKTRGVQSTQAICAAQICAAHGIEIAVECLRSADPLLSADMAHMLQALFPLDGERLAETSVGTDERLRLRQLADALKSAGPPPEIVPEMQSNDGLPATMGNGGLVLHLQRLATAMMEAAAHEATDRALLEDACCIATWAKLPETVAEGARARFEERASAPTRTRKDGQLHLSCPPPSIPSIASEPRSSGHSERCTERSSGHEVKSSPG</sequence>
<dbReference type="Gene3D" id="1.25.10.10">
    <property type="entry name" value="Leucine-rich Repeat Variant"/>
    <property type="match status" value="1"/>
</dbReference>
<reference evidence="3" key="1">
    <citation type="journal article" date="2015" name="PLoS Genet.">
        <title>Genome Sequence and Transcriptome Analyses of Chrysochromulina tobin: Metabolic Tools for Enhanced Algal Fitness in the Prominent Order Prymnesiales (Haptophyceae).</title>
        <authorList>
            <person name="Hovde B.T."/>
            <person name="Deodato C.R."/>
            <person name="Hunsperger H.M."/>
            <person name="Ryken S.A."/>
            <person name="Yost W."/>
            <person name="Jha R.K."/>
            <person name="Patterson J."/>
            <person name="Monnat R.J. Jr."/>
            <person name="Barlow S.B."/>
            <person name="Starkenburg S.R."/>
            <person name="Cattolico R.A."/>
        </authorList>
    </citation>
    <scope>NUCLEOTIDE SEQUENCE</scope>
    <source>
        <strain evidence="3">CCMP291</strain>
    </source>
</reference>
<name>A0A0M0JMR5_9EUKA</name>
<comment type="caution">
    <text evidence="2">The sequence shown here is derived from an EMBL/GenBank/DDBJ whole genome shotgun (WGS) entry which is preliminary data.</text>
</comment>
<evidence type="ECO:0000256" key="1">
    <source>
        <dbReference type="SAM" id="MobiDB-lite"/>
    </source>
</evidence>
<dbReference type="Proteomes" id="UP000037460">
    <property type="component" value="Unassembled WGS sequence"/>
</dbReference>
<gene>
    <name evidence="2" type="ORF">Ctob_009493</name>
</gene>
<evidence type="ECO:0000313" key="3">
    <source>
        <dbReference type="Proteomes" id="UP000037460"/>
    </source>
</evidence>
<dbReference type="SUPFAM" id="SSF48371">
    <property type="entry name" value="ARM repeat"/>
    <property type="match status" value="1"/>
</dbReference>
<dbReference type="InterPro" id="IPR016024">
    <property type="entry name" value="ARM-type_fold"/>
</dbReference>
<organism evidence="2 3">
    <name type="scientific">Chrysochromulina tobinii</name>
    <dbReference type="NCBI Taxonomy" id="1460289"/>
    <lineage>
        <taxon>Eukaryota</taxon>
        <taxon>Haptista</taxon>
        <taxon>Haptophyta</taxon>
        <taxon>Prymnesiophyceae</taxon>
        <taxon>Prymnesiales</taxon>
        <taxon>Chrysochromulinaceae</taxon>
        <taxon>Chrysochromulina</taxon>
    </lineage>
</organism>
<dbReference type="InterPro" id="IPR011989">
    <property type="entry name" value="ARM-like"/>
</dbReference>
<evidence type="ECO:0000313" key="2">
    <source>
        <dbReference type="EMBL" id="KOO27790.1"/>
    </source>
</evidence>
<protein>
    <submittedName>
        <fullName evidence="2">Uncharacterized protein</fullName>
    </submittedName>
</protein>
<proteinExistence type="predicted"/>
<keyword evidence="3" id="KW-1185">Reference proteome</keyword>
<dbReference type="EMBL" id="JWZX01002665">
    <property type="protein sequence ID" value="KOO27790.1"/>
    <property type="molecule type" value="Genomic_DNA"/>
</dbReference>
<feature type="compositionally biased region" description="Basic and acidic residues" evidence="1">
    <location>
        <begin position="262"/>
        <end position="283"/>
    </location>
</feature>
<feature type="region of interest" description="Disordered" evidence="1">
    <location>
        <begin position="228"/>
        <end position="283"/>
    </location>
</feature>
<dbReference type="AlphaFoldDB" id="A0A0M0JMR5"/>
<feature type="compositionally biased region" description="Basic and acidic residues" evidence="1">
    <location>
        <begin position="228"/>
        <end position="243"/>
    </location>
</feature>
<accession>A0A0M0JMR5</accession>